<reference evidence="2" key="1">
    <citation type="submission" date="2009-08" db="EMBL/GenBank/DDBJ databases">
        <title>Annotation of Salpingoeca rosetta.</title>
        <authorList>
            <consortium name="The Broad Institute Genome Sequencing Platform"/>
            <person name="Russ C."/>
            <person name="Cuomo C."/>
            <person name="Burger G."/>
            <person name="Gray M.W."/>
            <person name="Holland P.W.H."/>
            <person name="King N."/>
            <person name="Lang F.B.F."/>
            <person name="Roger A.J."/>
            <person name="Ruiz-Trillo I."/>
            <person name="Young S.K."/>
            <person name="Zeng Q."/>
            <person name="Gargeya S."/>
            <person name="Alvarado L."/>
            <person name="Berlin A."/>
            <person name="Chapman S.B."/>
            <person name="Chen Z."/>
            <person name="Freedman E."/>
            <person name="Gellesch M."/>
            <person name="Goldberg J."/>
            <person name="Griggs A."/>
            <person name="Gujja S."/>
            <person name="Heilman E."/>
            <person name="Heiman D."/>
            <person name="Howarth C."/>
            <person name="Mehta T."/>
            <person name="Neiman D."/>
            <person name="Pearson M."/>
            <person name="Roberts A."/>
            <person name="Saif S."/>
            <person name="Shea T."/>
            <person name="Shenoy N."/>
            <person name="Sisk P."/>
            <person name="Stolte C."/>
            <person name="Sykes S."/>
            <person name="White J."/>
            <person name="Yandava C."/>
            <person name="Haas B."/>
            <person name="Nusbaum C."/>
            <person name="Birren B."/>
        </authorList>
    </citation>
    <scope>NUCLEOTIDE SEQUENCE [LARGE SCALE GENOMIC DNA]</scope>
    <source>
        <strain evidence="2">ATCC 50818</strain>
    </source>
</reference>
<dbReference type="InterPro" id="IPR011043">
    <property type="entry name" value="Gal_Oxase/kelch_b-propeller"/>
</dbReference>
<dbReference type="OrthoDB" id="45365at2759"/>
<dbReference type="SUPFAM" id="SSF50965">
    <property type="entry name" value="Galactose oxidase, central domain"/>
    <property type="match status" value="1"/>
</dbReference>
<dbReference type="Gene3D" id="2.120.10.80">
    <property type="entry name" value="Kelch-type beta propeller"/>
    <property type="match status" value="2"/>
</dbReference>
<dbReference type="InterPro" id="IPR015915">
    <property type="entry name" value="Kelch-typ_b-propeller"/>
</dbReference>
<dbReference type="GeneID" id="16068881"/>
<accession>F2UQX3</accession>
<feature type="signal peptide" evidence="1">
    <location>
        <begin position="1"/>
        <end position="21"/>
    </location>
</feature>
<dbReference type="Pfam" id="PF24681">
    <property type="entry name" value="Kelch_KLHDC2_KLHL20_DRC7"/>
    <property type="match status" value="1"/>
</dbReference>
<feature type="chain" id="PRO_5003288784" evidence="1">
    <location>
        <begin position="22"/>
        <end position="608"/>
    </location>
</feature>
<name>F2UQX3_SALR5</name>
<gene>
    <name evidence="2" type="ORF">PTSG_10303</name>
</gene>
<dbReference type="InParanoid" id="F2UQX3"/>
<keyword evidence="3" id="KW-1185">Reference proteome</keyword>
<sequence>MSARATTALALAIAMVLLASSVVIHALGAESRSPHDDDVAINATQVASLDFGVSDMALALAHPHHVHHIHHNGTANSSSSSTLEAPIAFISGGCIQQEWINASYPGYYCTSVLTEVYAFLAAVGNERIIKTWSAPSNRYRHASVIVGSNLFLIGGRNFDDGIVTTMDILDFHTGIWTSVPSDLALSDHAAFVLNDTIYVVGGYDATYTAQSKMYQLVNYTVNGTTFAEVAGGDLTVARGDLSVTTVNSTVYAVGGFTHANSFTDPLPVVESWLPASGKGWRREPDLPSGRGDKVALNSHNHLVVIGGETRHPNNSAHSVPVDDVDVFNPLTSQWTHLGHVSFPRFRFAAASVGHYVYLFGGQGELVGEHGTNWSYYPTLNSIERFHLPLPHPHADEPHVGTTSMPVNVTTAATASMPVNVTTTSMSVNLTTAATASMPVNVSTTAMPVNVTTTSMPVNLTTAATASMPVNVTTTSMPVNVTTTSMPVNLTTAATASMPVNVTTTSMPVNVSTTAMPVNVTTTSMPVNLTTAATASMPVNVSTTSMPVNVTTTSMPVNLTTAATASMPVNVSTTSMPVNVSTTAMPVNVTTTSMPVNLTTAPQHRCQST</sequence>
<dbReference type="KEGG" id="sre:PTSG_10303"/>
<keyword evidence="1" id="KW-0732">Signal</keyword>
<proteinExistence type="predicted"/>
<dbReference type="InterPro" id="IPR006652">
    <property type="entry name" value="Kelch_1"/>
</dbReference>
<dbReference type="SMART" id="SM00612">
    <property type="entry name" value="Kelch"/>
    <property type="match status" value="4"/>
</dbReference>
<evidence type="ECO:0000313" key="2">
    <source>
        <dbReference type="EMBL" id="EGD80028.1"/>
    </source>
</evidence>
<dbReference type="eggNOG" id="KOG4693">
    <property type="taxonomic scope" value="Eukaryota"/>
</dbReference>
<dbReference type="RefSeq" id="XP_004988353.1">
    <property type="nucleotide sequence ID" value="XM_004988296.1"/>
</dbReference>
<dbReference type="AlphaFoldDB" id="F2UQX3"/>
<evidence type="ECO:0000313" key="3">
    <source>
        <dbReference type="Proteomes" id="UP000007799"/>
    </source>
</evidence>
<protein>
    <submittedName>
        <fullName evidence="2">Mucin</fullName>
    </submittedName>
</protein>
<organism evidence="3">
    <name type="scientific">Salpingoeca rosetta (strain ATCC 50818 / BSB-021)</name>
    <dbReference type="NCBI Taxonomy" id="946362"/>
    <lineage>
        <taxon>Eukaryota</taxon>
        <taxon>Choanoflagellata</taxon>
        <taxon>Craspedida</taxon>
        <taxon>Salpingoecidae</taxon>
        <taxon>Salpingoeca</taxon>
    </lineage>
</organism>
<dbReference type="EMBL" id="GL832990">
    <property type="protein sequence ID" value="EGD80028.1"/>
    <property type="molecule type" value="Genomic_DNA"/>
</dbReference>
<dbReference type="Proteomes" id="UP000007799">
    <property type="component" value="Unassembled WGS sequence"/>
</dbReference>
<dbReference type="STRING" id="946362.F2UQX3"/>
<evidence type="ECO:0000256" key="1">
    <source>
        <dbReference type="SAM" id="SignalP"/>
    </source>
</evidence>
<dbReference type="PANTHER" id="PTHR45632">
    <property type="entry name" value="LD33804P"/>
    <property type="match status" value="1"/>
</dbReference>